<sequence length="299" mass="32663">MERYYSPLARSSPQSPQVLSTHTQGSIRRRSGSHKVVIPSQTVSIGSRHPRSDYFHDGAWQSAEDGHSKASTHGTVMASSSTRSASHFTTIPGRAHRTSIIFSRSSPYLQHRERSTLSRHVSSITTSTVDYKESLTLRTPVSANNSDDVVASSGPPSTSPTAGVSSSHLSGFFTSVQSLTKQLSSKTQSGLVTLRRKAISFPKPRLPTFDSTKPTSPKSRFGLDRQLTSYSSQSFLSATDKLTQKWPQPQSLRLVPPGFRADLISSDCGYLRGLRGVGVWSQRNLEAALRDSQGLGIEW</sequence>
<comment type="caution">
    <text evidence="2">The sequence shown here is derived from an EMBL/GenBank/DDBJ whole genome shotgun (WGS) entry which is preliminary data.</text>
</comment>
<protein>
    <submittedName>
        <fullName evidence="2">Uncharacterized protein</fullName>
    </submittedName>
</protein>
<feature type="region of interest" description="Disordered" evidence="1">
    <location>
        <begin position="140"/>
        <end position="165"/>
    </location>
</feature>
<name>A0AAD4M1Q5_9AGAM</name>
<keyword evidence="3" id="KW-1185">Reference proteome</keyword>
<gene>
    <name evidence="2" type="ORF">B0F90DRAFT_827117</name>
</gene>
<dbReference type="EMBL" id="WTXG01000030">
    <property type="protein sequence ID" value="KAI0298106.1"/>
    <property type="molecule type" value="Genomic_DNA"/>
</dbReference>
<evidence type="ECO:0000313" key="3">
    <source>
        <dbReference type="Proteomes" id="UP001203297"/>
    </source>
</evidence>
<accession>A0AAD4M1Q5</accession>
<feature type="region of interest" description="Disordered" evidence="1">
    <location>
        <begin position="65"/>
        <end position="85"/>
    </location>
</feature>
<evidence type="ECO:0000313" key="2">
    <source>
        <dbReference type="EMBL" id="KAI0298106.1"/>
    </source>
</evidence>
<reference evidence="2" key="1">
    <citation type="journal article" date="2022" name="New Phytol.">
        <title>Evolutionary transition to the ectomycorrhizal habit in the genomes of a hyperdiverse lineage of mushroom-forming fungi.</title>
        <authorList>
            <person name="Looney B."/>
            <person name="Miyauchi S."/>
            <person name="Morin E."/>
            <person name="Drula E."/>
            <person name="Courty P.E."/>
            <person name="Kohler A."/>
            <person name="Kuo A."/>
            <person name="LaButti K."/>
            <person name="Pangilinan J."/>
            <person name="Lipzen A."/>
            <person name="Riley R."/>
            <person name="Andreopoulos W."/>
            <person name="He G."/>
            <person name="Johnson J."/>
            <person name="Nolan M."/>
            <person name="Tritt A."/>
            <person name="Barry K.W."/>
            <person name="Grigoriev I.V."/>
            <person name="Nagy L.G."/>
            <person name="Hibbett D."/>
            <person name="Henrissat B."/>
            <person name="Matheny P.B."/>
            <person name="Labbe J."/>
            <person name="Martin F.M."/>
        </authorList>
    </citation>
    <scope>NUCLEOTIDE SEQUENCE</scope>
    <source>
        <strain evidence="2">BPL690</strain>
    </source>
</reference>
<feature type="compositionally biased region" description="Polar residues" evidence="1">
    <location>
        <begin position="9"/>
        <end position="26"/>
    </location>
</feature>
<organism evidence="2 3">
    <name type="scientific">Multifurca ochricompacta</name>
    <dbReference type="NCBI Taxonomy" id="376703"/>
    <lineage>
        <taxon>Eukaryota</taxon>
        <taxon>Fungi</taxon>
        <taxon>Dikarya</taxon>
        <taxon>Basidiomycota</taxon>
        <taxon>Agaricomycotina</taxon>
        <taxon>Agaricomycetes</taxon>
        <taxon>Russulales</taxon>
        <taxon>Russulaceae</taxon>
        <taxon>Multifurca</taxon>
    </lineage>
</organism>
<proteinExistence type="predicted"/>
<feature type="compositionally biased region" description="Low complexity" evidence="1">
    <location>
        <begin position="149"/>
        <end position="165"/>
    </location>
</feature>
<evidence type="ECO:0000256" key="1">
    <source>
        <dbReference type="SAM" id="MobiDB-lite"/>
    </source>
</evidence>
<dbReference type="Proteomes" id="UP001203297">
    <property type="component" value="Unassembled WGS sequence"/>
</dbReference>
<feature type="region of interest" description="Disordered" evidence="1">
    <location>
        <begin position="1"/>
        <end position="33"/>
    </location>
</feature>
<dbReference type="AlphaFoldDB" id="A0AAD4M1Q5"/>
<feature type="compositionally biased region" description="Polar residues" evidence="1">
    <location>
        <begin position="69"/>
        <end position="85"/>
    </location>
</feature>